<feature type="domain" description="Pyruvate/ketoisovalerate oxidoreductase catalytic" evidence="2">
    <location>
        <begin position="11"/>
        <end position="183"/>
    </location>
</feature>
<dbReference type="InterPro" id="IPR002869">
    <property type="entry name" value="Pyrv_flavodox_OxRed_cen"/>
</dbReference>
<dbReference type="Pfam" id="PF01558">
    <property type="entry name" value="POR"/>
    <property type="match status" value="1"/>
</dbReference>
<gene>
    <name evidence="3" type="ORF">SAMN05660835_01252</name>
</gene>
<protein>
    <submittedName>
        <fullName evidence="3">Indolepyruvate ferredoxin oxidoreductase beta subunit</fullName>
    </submittedName>
</protein>
<proteinExistence type="predicted"/>
<dbReference type="SUPFAM" id="SSF53323">
    <property type="entry name" value="Pyruvate-ferredoxin oxidoreductase, PFOR, domain III"/>
    <property type="match status" value="1"/>
</dbReference>
<sequence length="186" mass="20638">MNKGIIFCGVGGDGIITASNICAVALMRANFDVKKSEVHGMSQRGGSVNAFLVFGKKVYSFLPAKGSLNYMFASEKLEALRNVDYLNPDSKLLVNDRIVPIVGANIDEAQIEESLKSYSLDLKLINFNDLAKQHNMQKAVNTIMLGYFSKIIEIDKKHFIRAISETLNTKLIDINIEAFEVGFNLK</sequence>
<dbReference type="PANTHER" id="PTHR43854:SF1">
    <property type="entry name" value="INDOLEPYRUVATE OXIDOREDUCTASE SUBUNIT IORB"/>
    <property type="match status" value="1"/>
</dbReference>
<dbReference type="Proteomes" id="UP000199411">
    <property type="component" value="Unassembled WGS sequence"/>
</dbReference>
<dbReference type="OrthoDB" id="9800445at2"/>
<keyword evidence="3" id="KW-0670">Pyruvate</keyword>
<reference evidence="4" key="1">
    <citation type="submission" date="2016-10" db="EMBL/GenBank/DDBJ databases">
        <authorList>
            <person name="Varghese N."/>
            <person name="Submissions S."/>
        </authorList>
    </citation>
    <scope>NUCLEOTIDE SEQUENCE [LARGE SCALE GENOMIC DNA]</scope>
    <source>
        <strain evidence="4">DSM 8415</strain>
    </source>
</reference>
<dbReference type="PANTHER" id="PTHR43854">
    <property type="entry name" value="INDOLEPYRUVATE OXIDOREDUCTASE SUBUNIT IORB"/>
    <property type="match status" value="1"/>
</dbReference>
<name>A0A1G6NY53_9BACT</name>
<keyword evidence="1" id="KW-0560">Oxidoreductase</keyword>
<evidence type="ECO:0000259" key="2">
    <source>
        <dbReference type="Pfam" id="PF01558"/>
    </source>
</evidence>
<keyword evidence="4" id="KW-1185">Reference proteome</keyword>
<accession>A0A1G6NY53</accession>
<dbReference type="InterPro" id="IPR019752">
    <property type="entry name" value="Pyrv/ketoisovalerate_OxRed_cat"/>
</dbReference>
<dbReference type="AlphaFoldDB" id="A0A1G6NY53"/>
<dbReference type="Gene3D" id="3.40.920.10">
    <property type="entry name" value="Pyruvate-ferredoxin oxidoreductase, PFOR, domain III"/>
    <property type="match status" value="1"/>
</dbReference>
<dbReference type="RefSeq" id="WP_092128977.1">
    <property type="nucleotide sequence ID" value="NZ_FMYU01000008.1"/>
</dbReference>
<organism evidence="3 4">
    <name type="scientific">Desulfurella multipotens</name>
    <dbReference type="NCBI Taxonomy" id="79269"/>
    <lineage>
        <taxon>Bacteria</taxon>
        <taxon>Pseudomonadati</taxon>
        <taxon>Campylobacterota</taxon>
        <taxon>Desulfurellia</taxon>
        <taxon>Desulfurellales</taxon>
        <taxon>Desulfurellaceae</taxon>
        <taxon>Desulfurella</taxon>
    </lineage>
</organism>
<evidence type="ECO:0000313" key="3">
    <source>
        <dbReference type="EMBL" id="SDC72105.1"/>
    </source>
</evidence>
<evidence type="ECO:0000256" key="1">
    <source>
        <dbReference type="ARBA" id="ARBA00023002"/>
    </source>
</evidence>
<dbReference type="InterPro" id="IPR052198">
    <property type="entry name" value="IorB_Oxidoreductase"/>
</dbReference>
<evidence type="ECO:0000313" key="4">
    <source>
        <dbReference type="Proteomes" id="UP000199411"/>
    </source>
</evidence>
<dbReference type="EMBL" id="FMYU01000008">
    <property type="protein sequence ID" value="SDC72105.1"/>
    <property type="molecule type" value="Genomic_DNA"/>
</dbReference>
<dbReference type="GO" id="GO:0016903">
    <property type="term" value="F:oxidoreductase activity, acting on the aldehyde or oxo group of donors"/>
    <property type="evidence" value="ECO:0007669"/>
    <property type="project" value="InterPro"/>
</dbReference>